<dbReference type="Pfam" id="PF13041">
    <property type="entry name" value="PPR_2"/>
    <property type="match status" value="1"/>
</dbReference>
<dbReference type="SUPFAM" id="SSF48452">
    <property type="entry name" value="TPR-like"/>
    <property type="match status" value="1"/>
</dbReference>
<evidence type="ECO:0000256" key="1">
    <source>
        <dbReference type="ARBA" id="ARBA00007626"/>
    </source>
</evidence>
<evidence type="ECO:0000259" key="4">
    <source>
        <dbReference type="Pfam" id="PF17177"/>
    </source>
</evidence>
<feature type="domain" description="PROP1-like PPR" evidence="4">
    <location>
        <begin position="533"/>
        <end position="679"/>
    </location>
</feature>
<feature type="repeat" description="PPR" evidence="3">
    <location>
        <begin position="758"/>
        <end position="792"/>
    </location>
</feature>
<dbReference type="AlphaFoldDB" id="A0AAN7L1Q2"/>
<dbReference type="InterPro" id="IPR033443">
    <property type="entry name" value="PROP1-like_PPR_dom"/>
</dbReference>
<gene>
    <name evidence="5" type="ORF">SAY87_028245</name>
</gene>
<proteinExistence type="inferred from homology"/>
<dbReference type="NCBIfam" id="TIGR00756">
    <property type="entry name" value="PPR"/>
    <property type="match status" value="12"/>
</dbReference>
<dbReference type="InterPro" id="IPR011990">
    <property type="entry name" value="TPR-like_helical_dom_sf"/>
</dbReference>
<dbReference type="InterPro" id="IPR002885">
    <property type="entry name" value="PPR_rpt"/>
</dbReference>
<feature type="repeat" description="PPR" evidence="3">
    <location>
        <begin position="224"/>
        <end position="258"/>
    </location>
</feature>
<accession>A0AAN7L1Q2</accession>
<keyword evidence="2" id="KW-0677">Repeat</keyword>
<evidence type="ECO:0000256" key="3">
    <source>
        <dbReference type="PROSITE-ProRule" id="PRU00708"/>
    </source>
</evidence>
<feature type="repeat" description="PPR" evidence="3">
    <location>
        <begin position="306"/>
        <end position="340"/>
    </location>
</feature>
<organism evidence="5 6">
    <name type="scientific">Trapa incisa</name>
    <dbReference type="NCBI Taxonomy" id="236973"/>
    <lineage>
        <taxon>Eukaryota</taxon>
        <taxon>Viridiplantae</taxon>
        <taxon>Streptophyta</taxon>
        <taxon>Embryophyta</taxon>
        <taxon>Tracheophyta</taxon>
        <taxon>Spermatophyta</taxon>
        <taxon>Magnoliopsida</taxon>
        <taxon>eudicotyledons</taxon>
        <taxon>Gunneridae</taxon>
        <taxon>Pentapetalae</taxon>
        <taxon>rosids</taxon>
        <taxon>malvids</taxon>
        <taxon>Myrtales</taxon>
        <taxon>Lythraceae</taxon>
        <taxon>Trapa</taxon>
    </lineage>
</organism>
<feature type="repeat" description="PPR" evidence="3">
    <location>
        <begin position="654"/>
        <end position="688"/>
    </location>
</feature>
<keyword evidence="6" id="KW-1185">Reference proteome</keyword>
<dbReference type="InterPro" id="IPR050872">
    <property type="entry name" value="PPR_P_subfamily"/>
</dbReference>
<feature type="repeat" description="PPR" evidence="3">
    <location>
        <begin position="411"/>
        <end position="445"/>
    </location>
</feature>
<dbReference type="Pfam" id="PF13812">
    <property type="entry name" value="PPR_3"/>
    <property type="match status" value="3"/>
</dbReference>
<dbReference type="Gene3D" id="1.25.40.10">
    <property type="entry name" value="Tetratricopeptide repeat domain"/>
    <property type="match status" value="4"/>
</dbReference>
<evidence type="ECO:0000256" key="2">
    <source>
        <dbReference type="ARBA" id="ARBA00022737"/>
    </source>
</evidence>
<feature type="repeat" description="PPR" evidence="3">
    <location>
        <begin position="549"/>
        <end position="583"/>
    </location>
</feature>
<dbReference type="PANTHER" id="PTHR46128:SF329">
    <property type="entry name" value="MITOCHONDRIAL GROUP I INTRON SPLICING FACTOR DMR1"/>
    <property type="match status" value="1"/>
</dbReference>
<feature type="repeat" description="PPR" evidence="3">
    <location>
        <begin position="514"/>
        <end position="548"/>
    </location>
</feature>
<feature type="repeat" description="PPR" evidence="3">
    <location>
        <begin position="619"/>
        <end position="653"/>
    </location>
</feature>
<protein>
    <recommendedName>
        <fullName evidence="4">PROP1-like PPR domain-containing protein</fullName>
    </recommendedName>
</protein>
<dbReference type="PROSITE" id="PS51375">
    <property type="entry name" value="PPR"/>
    <property type="match status" value="13"/>
</dbReference>
<evidence type="ECO:0000313" key="6">
    <source>
        <dbReference type="Proteomes" id="UP001345219"/>
    </source>
</evidence>
<dbReference type="EMBL" id="JAXIOK010000004">
    <property type="protein sequence ID" value="KAK4773226.1"/>
    <property type="molecule type" value="Genomic_DNA"/>
</dbReference>
<dbReference type="PANTHER" id="PTHR46128">
    <property type="entry name" value="MITOCHONDRIAL GROUP I INTRON SPLICING FACTOR CCM1"/>
    <property type="match status" value="1"/>
</dbReference>
<dbReference type="Proteomes" id="UP001345219">
    <property type="component" value="Chromosome 22"/>
</dbReference>
<dbReference type="SUPFAM" id="SSF81901">
    <property type="entry name" value="HCP-like"/>
    <property type="match status" value="2"/>
</dbReference>
<comment type="caution">
    <text evidence="5">The sequence shown here is derived from an EMBL/GenBank/DDBJ whole genome shotgun (WGS) entry which is preliminary data.</text>
</comment>
<name>A0AAN7L1Q2_9MYRT</name>
<feature type="repeat" description="PPR" evidence="3">
    <location>
        <begin position="584"/>
        <end position="618"/>
    </location>
</feature>
<feature type="repeat" description="PPR" evidence="3">
    <location>
        <begin position="189"/>
        <end position="223"/>
    </location>
</feature>
<sequence>MFMKLQFDAKCFHVLGSTKTLPCLGASFSPLETVEGQRGQRVLEIPGGDSRNLNGFSKWSRNKRRNGLAEEFGADKQKIGNYPDLKKRNDDDLGGRFVNGENAGVLLNGNRSAGKMTTKCSTKWLSYNGYVPAILQSLETIEDLDEAFRPWEERLSNKERSIILKEQSRWERALEIFEWFKRKGCYEINVIHYNIMFRTLGKMKKWKLLEGLWDEMNREKIEPINSTYGTLIDVYSKGGRREVAFVWLGKMAKQGIEPDEVTMGVIVQMYKKAGEFGKAEDFFRKWSEGECVTHRVNGSEEKACLSSYTYNTLIDTYGKSGRVQEAFNTFNQMLEEGTVPTTVTFNTMIHIYGNNNQLKEVNSLMKRMEQLRCSPDTRTYNILISLHAKNDNIGMVRSYFERMKGAHLEPDLVSYRTILYAYSIRHMVSEAEELVSEMDVKGLEIDEYTQSALTRMYIEAGLIEKSWEWFRRFHLLGSMSPECYSANIDAFGERGHICQAEKAFLCCQEKKRLSVLGFNVMIKAYGIAGCHDKACSSFDSMASEGVFPDKCSYSCLIQILANADFPHKAMSYLRKMQEAGLVEDCVPYCALISSFVKLGEVEMAKKLYREMIHYGVEPDIIVYGVLINAFAENGNIKEALFYVGEMEAVGLTGNAVIYNSLIKLYTKIGYLKEAEETYRRLSLLGASPDLYSSNCMIHLYSERLMVEQAEEIFQLLKQNMEANEFTFAMMLGMYKRLGRTEQALRIAKHMRESEIMSCLLSYNNVLGLYVMDGRIRDTIQTFGEMIKAEIRPDDCTYKSLGSILMKCGVPREAIGKLEVVAKREPKVVGIGAWMSALSAVIEVDNYT</sequence>
<reference evidence="5 6" key="1">
    <citation type="journal article" date="2023" name="Hortic Res">
        <title>Pangenome of water caltrop reveals structural variations and asymmetric subgenome divergence after allopolyploidization.</title>
        <authorList>
            <person name="Zhang X."/>
            <person name="Chen Y."/>
            <person name="Wang L."/>
            <person name="Yuan Y."/>
            <person name="Fang M."/>
            <person name="Shi L."/>
            <person name="Lu R."/>
            <person name="Comes H.P."/>
            <person name="Ma Y."/>
            <person name="Chen Y."/>
            <person name="Huang G."/>
            <person name="Zhou Y."/>
            <person name="Zheng Z."/>
            <person name="Qiu Y."/>
        </authorList>
    </citation>
    <scope>NUCLEOTIDE SEQUENCE [LARGE SCALE GENOMIC DNA]</scope>
    <source>
        <tissue evidence="5">Roots</tissue>
    </source>
</reference>
<feature type="repeat" description="PPR" evidence="3">
    <location>
        <begin position="723"/>
        <end position="757"/>
    </location>
</feature>
<feature type="repeat" description="PPR" evidence="3">
    <location>
        <begin position="376"/>
        <end position="410"/>
    </location>
</feature>
<dbReference type="Pfam" id="PF17177">
    <property type="entry name" value="PPR_long"/>
    <property type="match status" value="1"/>
</dbReference>
<feature type="repeat" description="PPR" evidence="3">
    <location>
        <begin position="341"/>
        <end position="375"/>
    </location>
</feature>
<evidence type="ECO:0000313" key="5">
    <source>
        <dbReference type="EMBL" id="KAK4773226.1"/>
    </source>
</evidence>
<comment type="similarity">
    <text evidence="1">Belongs to the PPR family. P subfamily.</text>
</comment>